<keyword evidence="2 7" id="KW-0812">Transmembrane</keyword>
<name>A0A8C8J2R8_ONCTS</name>
<organism evidence="9 10">
    <name type="scientific">Oncorhynchus tshawytscha</name>
    <name type="common">Chinook salmon</name>
    <name type="synonym">Salmo tshawytscha</name>
    <dbReference type="NCBI Taxonomy" id="74940"/>
    <lineage>
        <taxon>Eukaryota</taxon>
        <taxon>Metazoa</taxon>
        <taxon>Chordata</taxon>
        <taxon>Craniata</taxon>
        <taxon>Vertebrata</taxon>
        <taxon>Euteleostomi</taxon>
        <taxon>Actinopterygii</taxon>
        <taxon>Neopterygii</taxon>
        <taxon>Teleostei</taxon>
        <taxon>Protacanthopterygii</taxon>
        <taxon>Salmoniformes</taxon>
        <taxon>Salmonidae</taxon>
        <taxon>Salmoninae</taxon>
        <taxon>Oncorhynchus</taxon>
    </lineage>
</organism>
<dbReference type="PANTHER" id="PTHR12680">
    <property type="entry name" value="PUTATIVE HOMEODOMAIN TRANSCRIPTION FACTOR PHTF"/>
    <property type="match status" value="1"/>
</dbReference>
<feature type="transmembrane region" description="Helical" evidence="7">
    <location>
        <begin position="461"/>
        <end position="485"/>
    </location>
</feature>
<keyword evidence="4 7" id="KW-0472">Membrane</keyword>
<evidence type="ECO:0000256" key="2">
    <source>
        <dbReference type="ARBA" id="ARBA00022692"/>
    </source>
</evidence>
<feature type="domain" description="PHTF1/2 N-terminal" evidence="8">
    <location>
        <begin position="8"/>
        <end position="143"/>
    </location>
</feature>
<keyword evidence="10" id="KW-1185">Reference proteome</keyword>
<dbReference type="AlphaFoldDB" id="A0A8C8J2R8"/>
<proteinExistence type="predicted"/>
<dbReference type="GO" id="GO:0005783">
    <property type="term" value="C:endoplasmic reticulum"/>
    <property type="evidence" value="ECO:0007669"/>
    <property type="project" value="InterPro"/>
</dbReference>
<sequence length="696" mass="77918">HNHKTMARIAWYQEKVRHAGFTDNVMRGMDCKPKRSGHVKPDLIDVDLVRGSTFGKAKPDSPWTALTRKGLVRVLLFPFFFQWWIQVTSRSISTCILLLYFMQVAAAMLYVEVPAASASEQLGPMCLMLLLGTVHCQIVSTESNRSPSVSPVSSSSTSPARRRRYVIKRVPVFPFFQISNICFLCVALANLYRGWVFVCDLHFGTLDLLFYPANSISVFDVVQTNQRKSGFGASDELSSEEEEDDKEAKPPTSVAGPTPTTVLRKRHLHSFSNPSPPEVNPKTVSPALFLLFAQEESSGGAKDTKVNPREVEHLRIEGSRPASDTDDTMWEDLLQGPDSASTGSSDSEGEGDDENLQQGQLSWLQACHPSRDRVSAIIWEQGECKKADMSVLEISGIILTRVKVVEQGMGYLALGGLVTATLVLLPFGFRLAQRLDMTRLSALSLAELAVMAVGPPDAKTYAFLFITTVERLCLTGIFFFMMCVAERTYKQRLVFAKLFNHITSARKAKKSEIPHFRLKNVQNIKMWLSLRSFLKRRGPQRSVDVIVSSIFLLALSIAFILCTQLLNSHHTFLDSETNWELMVWGSSLILFLLRLATLGSETNCKYSNVSVLLTEQINLYLKMEKKPNKKENLNIVNNVLKLATKLMKELDTPFRLLGLTVNPLIYNITRVVILSAVSAVVSDLLGFNIRLWKIKP</sequence>
<dbReference type="Proteomes" id="UP000694402">
    <property type="component" value="Unassembled WGS sequence"/>
</dbReference>
<feature type="region of interest" description="Disordered" evidence="6">
    <location>
        <begin position="230"/>
        <end position="260"/>
    </location>
</feature>
<feature type="transmembrane region" description="Helical" evidence="7">
    <location>
        <begin position="545"/>
        <end position="566"/>
    </location>
</feature>
<evidence type="ECO:0000256" key="3">
    <source>
        <dbReference type="ARBA" id="ARBA00022989"/>
    </source>
</evidence>
<feature type="compositionally biased region" description="Basic and acidic residues" evidence="6">
    <location>
        <begin position="302"/>
        <end position="318"/>
    </location>
</feature>
<evidence type="ECO:0000256" key="1">
    <source>
        <dbReference type="ARBA" id="ARBA00004141"/>
    </source>
</evidence>
<protein>
    <recommendedName>
        <fullName evidence="8">PHTF1/2 N-terminal domain-containing protein</fullName>
    </recommendedName>
</protein>
<feature type="transmembrane region" description="Helical" evidence="7">
    <location>
        <begin position="170"/>
        <end position="192"/>
    </location>
</feature>
<evidence type="ECO:0000256" key="4">
    <source>
        <dbReference type="ARBA" id="ARBA00023136"/>
    </source>
</evidence>
<feature type="transmembrane region" description="Helical" evidence="7">
    <location>
        <begin position="578"/>
        <end position="596"/>
    </location>
</feature>
<evidence type="ECO:0000259" key="8">
    <source>
        <dbReference type="Pfam" id="PF12129"/>
    </source>
</evidence>
<comment type="subcellular location">
    <subcellularLocation>
        <location evidence="1">Membrane</location>
        <topology evidence="1">Multi-pass membrane protein</topology>
    </subcellularLocation>
</comment>
<evidence type="ECO:0000256" key="6">
    <source>
        <dbReference type="SAM" id="MobiDB-lite"/>
    </source>
</evidence>
<evidence type="ECO:0000313" key="9">
    <source>
        <dbReference type="Ensembl" id="ENSOTSP00005085648.1"/>
    </source>
</evidence>
<dbReference type="GO" id="GO:0016020">
    <property type="term" value="C:membrane"/>
    <property type="evidence" value="ECO:0007669"/>
    <property type="project" value="UniProtKB-SubCell"/>
</dbReference>
<dbReference type="Ensembl" id="ENSOTST00005092982.2">
    <property type="protein sequence ID" value="ENSOTSP00005085648.1"/>
    <property type="gene ID" value="ENSOTSG00005040214.2"/>
</dbReference>
<dbReference type="InterPro" id="IPR039775">
    <property type="entry name" value="PHTF1/2"/>
</dbReference>
<feature type="transmembrane region" description="Helical" evidence="7">
    <location>
        <begin position="408"/>
        <end position="425"/>
    </location>
</feature>
<reference evidence="9" key="2">
    <citation type="submission" date="2025-09" db="UniProtKB">
        <authorList>
            <consortium name="Ensembl"/>
        </authorList>
    </citation>
    <scope>IDENTIFICATION</scope>
</reference>
<keyword evidence="3 7" id="KW-1133">Transmembrane helix</keyword>
<feature type="region of interest" description="Disordered" evidence="6">
    <location>
        <begin position="299"/>
        <end position="355"/>
    </location>
</feature>
<evidence type="ECO:0000313" key="10">
    <source>
        <dbReference type="Proteomes" id="UP000694402"/>
    </source>
</evidence>
<dbReference type="PANTHER" id="PTHR12680:SF8">
    <property type="entry name" value="PROTEIN PHTF1"/>
    <property type="match status" value="1"/>
</dbReference>
<keyword evidence="5" id="KW-0325">Glycoprotein</keyword>
<accession>A0A8C8J2R8</accession>
<dbReference type="Pfam" id="PF12129">
    <property type="entry name" value="PHTF1-2_N"/>
    <property type="match status" value="1"/>
</dbReference>
<dbReference type="InterPro" id="IPR021980">
    <property type="entry name" value="PHTF1/2_N"/>
</dbReference>
<feature type="transmembrane region" description="Helical" evidence="7">
    <location>
        <begin position="91"/>
        <end position="111"/>
    </location>
</feature>
<evidence type="ECO:0000256" key="5">
    <source>
        <dbReference type="ARBA" id="ARBA00023180"/>
    </source>
</evidence>
<reference evidence="9" key="1">
    <citation type="submission" date="2025-08" db="UniProtKB">
        <authorList>
            <consortium name="Ensembl"/>
        </authorList>
    </citation>
    <scope>IDENTIFICATION</scope>
</reference>
<evidence type="ECO:0000256" key="7">
    <source>
        <dbReference type="SAM" id="Phobius"/>
    </source>
</evidence>
<gene>
    <name evidence="9" type="primary">PHTF1</name>
</gene>
<dbReference type="GeneTree" id="ENSGT00390000011648"/>